<dbReference type="HOGENOM" id="CLU_2851271_0_0_1"/>
<sequence length="65" mass="7558">MNLMLVTQCLNWLDELNRVDPPTQIDQVKQWLRVYYLPTDGTWFLCSPQTDSPCPNSISPDEAMK</sequence>
<name>L8WXC7_THACA</name>
<comment type="caution">
    <text evidence="1">The sequence shown here is derived from an EMBL/GenBank/DDBJ whole genome shotgun (WGS) entry which is preliminary data.</text>
</comment>
<dbReference type="EMBL" id="AFRT01001058">
    <property type="protein sequence ID" value="ELU41423.1"/>
    <property type="molecule type" value="Genomic_DNA"/>
</dbReference>
<dbReference type="Proteomes" id="UP000011668">
    <property type="component" value="Unassembled WGS sequence"/>
</dbReference>
<organism evidence="1 2">
    <name type="scientific">Thanatephorus cucumeris (strain AG1-IA)</name>
    <name type="common">Rice sheath blight fungus</name>
    <name type="synonym">Rhizoctonia solani</name>
    <dbReference type="NCBI Taxonomy" id="983506"/>
    <lineage>
        <taxon>Eukaryota</taxon>
        <taxon>Fungi</taxon>
        <taxon>Dikarya</taxon>
        <taxon>Basidiomycota</taxon>
        <taxon>Agaricomycotina</taxon>
        <taxon>Agaricomycetes</taxon>
        <taxon>Cantharellales</taxon>
        <taxon>Ceratobasidiaceae</taxon>
        <taxon>Rhizoctonia</taxon>
        <taxon>Rhizoctonia solani AG-1</taxon>
    </lineage>
</organism>
<proteinExistence type="predicted"/>
<evidence type="ECO:0000313" key="1">
    <source>
        <dbReference type="EMBL" id="ELU41423.1"/>
    </source>
</evidence>
<dbReference type="AlphaFoldDB" id="L8WXC7"/>
<gene>
    <name evidence="1" type="ORF">AG1IA_04546</name>
</gene>
<evidence type="ECO:0000313" key="2">
    <source>
        <dbReference type="Proteomes" id="UP000011668"/>
    </source>
</evidence>
<protein>
    <submittedName>
        <fullName evidence="1">Uncharacterized protein</fullName>
    </submittedName>
</protein>
<accession>L8WXC7</accession>
<keyword evidence="2" id="KW-1185">Reference proteome</keyword>
<reference evidence="1 2" key="1">
    <citation type="journal article" date="2013" name="Nat. Commun.">
        <title>The evolution and pathogenic mechanisms of the rice sheath blight pathogen.</title>
        <authorList>
            <person name="Zheng A."/>
            <person name="Lin R."/>
            <person name="Xu L."/>
            <person name="Qin P."/>
            <person name="Tang C."/>
            <person name="Ai P."/>
            <person name="Zhang D."/>
            <person name="Liu Y."/>
            <person name="Sun Z."/>
            <person name="Feng H."/>
            <person name="Wang Y."/>
            <person name="Chen Y."/>
            <person name="Liang X."/>
            <person name="Fu R."/>
            <person name="Li Q."/>
            <person name="Zhang J."/>
            <person name="Yu X."/>
            <person name="Xie Z."/>
            <person name="Ding L."/>
            <person name="Guan P."/>
            <person name="Tang J."/>
            <person name="Liang Y."/>
            <person name="Wang S."/>
            <person name="Deng Q."/>
            <person name="Li S."/>
            <person name="Zhu J."/>
            <person name="Wang L."/>
            <person name="Liu H."/>
            <person name="Li P."/>
        </authorList>
    </citation>
    <scope>NUCLEOTIDE SEQUENCE [LARGE SCALE GENOMIC DNA]</scope>
    <source>
        <strain evidence="2">AG-1 IA</strain>
    </source>
</reference>